<gene>
    <name evidence="1" type="ORF">POPTR_008G130900</name>
</gene>
<dbReference type="Proteomes" id="UP000006729">
    <property type="component" value="Chromosome 8"/>
</dbReference>
<organism evidence="1 2">
    <name type="scientific">Populus trichocarpa</name>
    <name type="common">Western balsam poplar</name>
    <name type="synonym">Populus balsamifera subsp. trichocarpa</name>
    <dbReference type="NCBI Taxonomy" id="3694"/>
    <lineage>
        <taxon>Eukaryota</taxon>
        <taxon>Viridiplantae</taxon>
        <taxon>Streptophyta</taxon>
        <taxon>Embryophyta</taxon>
        <taxon>Tracheophyta</taxon>
        <taxon>Spermatophyta</taxon>
        <taxon>Magnoliopsida</taxon>
        <taxon>eudicotyledons</taxon>
        <taxon>Gunneridae</taxon>
        <taxon>Pentapetalae</taxon>
        <taxon>rosids</taxon>
        <taxon>fabids</taxon>
        <taxon>Malpighiales</taxon>
        <taxon>Salicaceae</taxon>
        <taxon>Saliceae</taxon>
        <taxon>Populus</taxon>
    </lineage>
</organism>
<reference evidence="1 2" key="1">
    <citation type="journal article" date="2006" name="Science">
        <title>The genome of black cottonwood, Populus trichocarpa (Torr. &amp; Gray).</title>
        <authorList>
            <person name="Tuskan G.A."/>
            <person name="Difazio S."/>
            <person name="Jansson S."/>
            <person name="Bohlmann J."/>
            <person name="Grigoriev I."/>
            <person name="Hellsten U."/>
            <person name="Putnam N."/>
            <person name="Ralph S."/>
            <person name="Rombauts S."/>
            <person name="Salamov A."/>
            <person name="Schein J."/>
            <person name="Sterck L."/>
            <person name="Aerts A."/>
            <person name="Bhalerao R.R."/>
            <person name="Bhalerao R.P."/>
            <person name="Blaudez D."/>
            <person name="Boerjan W."/>
            <person name="Brun A."/>
            <person name="Brunner A."/>
            <person name="Busov V."/>
            <person name="Campbell M."/>
            <person name="Carlson J."/>
            <person name="Chalot M."/>
            <person name="Chapman J."/>
            <person name="Chen G.L."/>
            <person name="Cooper D."/>
            <person name="Coutinho P.M."/>
            <person name="Couturier J."/>
            <person name="Covert S."/>
            <person name="Cronk Q."/>
            <person name="Cunningham R."/>
            <person name="Davis J."/>
            <person name="Degroeve S."/>
            <person name="Dejardin A."/>
            <person name="Depamphilis C."/>
            <person name="Detter J."/>
            <person name="Dirks B."/>
            <person name="Dubchak I."/>
            <person name="Duplessis S."/>
            <person name="Ehlting J."/>
            <person name="Ellis B."/>
            <person name="Gendler K."/>
            <person name="Goodstein D."/>
            <person name="Gribskov M."/>
            <person name="Grimwood J."/>
            <person name="Groover A."/>
            <person name="Gunter L."/>
            <person name="Hamberger B."/>
            <person name="Heinze B."/>
            <person name="Helariutta Y."/>
            <person name="Henrissat B."/>
            <person name="Holligan D."/>
            <person name="Holt R."/>
            <person name="Huang W."/>
            <person name="Islam-Faridi N."/>
            <person name="Jones S."/>
            <person name="Jones-Rhoades M."/>
            <person name="Jorgensen R."/>
            <person name="Joshi C."/>
            <person name="Kangasjarvi J."/>
            <person name="Karlsson J."/>
            <person name="Kelleher C."/>
            <person name="Kirkpatrick R."/>
            <person name="Kirst M."/>
            <person name="Kohler A."/>
            <person name="Kalluri U."/>
            <person name="Larimer F."/>
            <person name="Leebens-Mack J."/>
            <person name="Leple J.C."/>
            <person name="Locascio P."/>
            <person name="Lou Y."/>
            <person name="Lucas S."/>
            <person name="Martin F."/>
            <person name="Montanini B."/>
            <person name="Napoli C."/>
            <person name="Nelson D.R."/>
            <person name="Nelson C."/>
            <person name="Nieminen K."/>
            <person name="Nilsson O."/>
            <person name="Pereda V."/>
            <person name="Peter G."/>
            <person name="Philippe R."/>
            <person name="Pilate G."/>
            <person name="Poliakov A."/>
            <person name="Razumovskaya J."/>
            <person name="Richardson P."/>
            <person name="Rinaldi C."/>
            <person name="Ritland K."/>
            <person name="Rouze P."/>
            <person name="Ryaboy D."/>
            <person name="Schmutz J."/>
            <person name="Schrader J."/>
            <person name="Segerman B."/>
            <person name="Shin H."/>
            <person name="Siddiqui A."/>
            <person name="Sterky F."/>
            <person name="Terry A."/>
            <person name="Tsai C.J."/>
            <person name="Uberbacher E."/>
            <person name="Unneberg P."/>
            <person name="Vahala J."/>
            <person name="Wall K."/>
            <person name="Wessler S."/>
            <person name="Yang G."/>
            <person name="Yin T."/>
            <person name="Douglas C."/>
            <person name="Marra M."/>
            <person name="Sandberg G."/>
            <person name="Van de Peer Y."/>
            <person name="Rokhsar D."/>
        </authorList>
    </citation>
    <scope>NUCLEOTIDE SEQUENCE [LARGE SCALE GENOMIC DNA]</scope>
    <source>
        <strain evidence="2">cv. Nisqually</strain>
    </source>
</reference>
<dbReference type="InParanoid" id="U5G268"/>
<keyword evidence="2" id="KW-1185">Reference proteome</keyword>
<proteinExistence type="predicted"/>
<sequence>MARSWLLLRGSINLGFFDESQNSESTFSVETIRILSFCRICIYFRLRIVFILPVWELTRNSMGICVLAKS</sequence>
<dbReference type="EMBL" id="CM009297">
    <property type="protein sequence ID" value="PNT24352.1"/>
    <property type="molecule type" value="Genomic_DNA"/>
</dbReference>
<evidence type="ECO:0000313" key="2">
    <source>
        <dbReference type="Proteomes" id="UP000006729"/>
    </source>
</evidence>
<protein>
    <submittedName>
        <fullName evidence="1">Uncharacterized protein</fullName>
    </submittedName>
</protein>
<name>U5G268_POPTR</name>
<evidence type="ECO:0000313" key="1">
    <source>
        <dbReference type="EMBL" id="PNT24352.1"/>
    </source>
</evidence>
<dbReference type="HOGENOM" id="CLU_2762567_0_0_1"/>
<accession>U5G268</accession>
<dbReference type="AlphaFoldDB" id="U5G268"/>